<dbReference type="GeneID" id="55012397"/>
<protein>
    <submittedName>
        <fullName evidence="1">Tail fiber protein</fullName>
    </submittedName>
</protein>
<dbReference type="InterPro" id="IPR058003">
    <property type="entry name" value="Phage_gp12"/>
</dbReference>
<reference evidence="1 2" key="1">
    <citation type="submission" date="2018-10" db="EMBL/GenBank/DDBJ databases">
        <title>Isolation and Genetic Analysis of a Novel Cyanophage S-LB68 from the Huang Bohai.</title>
        <authorList>
            <person name="Liu X."/>
        </authorList>
    </citation>
    <scope>NUCLEOTIDE SEQUENCE [LARGE SCALE GENOMIC DNA]</scope>
</reference>
<dbReference type="RefSeq" id="YP_009820950.1">
    <property type="nucleotide sequence ID" value="NC_048171.1"/>
</dbReference>
<sequence>MAAVTQRITSYLGGVSKQSDDKKLPGQVRECYNGYPDPTFGLTKRPGFEHIVNIGTGTTYDDGKWFYINRDDDEEYIGVIKGTSINIWNAVTGNTCTVTYPDGTGYLSGTRDNYKLITIQDTSIIINDSVTVTTQAAPTSYPNTQAIVVLDSLIADFEYTITLQGLDATVMPQSHTTYEDMLDNSGSVNTNHHLRDALDNLISTQQAASNPDFAGTWTLTVYGYSLLITRVNGGVPASFTISAQGGIDTQGLYVFQDQVNNVGKLPDQSNHGRVVKIINTSSSLDDYYVKFVADNGVSGRGYWEETIAPDVSPGLTASTMPHELVNTATNTFVFRQISYIDRLVGDDETNEQPSFVGQKITAGFFHNNRLGFLSQDNVSMSQAGDFYNFYHASAQTVIDSDPIDISCSSIRPTALHAVIPTAQGVVLFSEDQQFIMFSDTGVLTPALTTIRTISNYEMDKTIEPVEVGTNINFISKTPGYSRVFGMVTKGQQENPQVLDISRVVKEWISPNVDSIIASPQNSLIALSGQSLNEVFLFAYYNNGKDNLMQSWFSWLMPGTVQFLVTSSDDMYAVTKQANQFTISKAVLSQAPEQGIIVNNQGEKVNPCVDLYAVASSVTYDSATKTTKCYLPFNDVSTLNPIIVIKGDTSGGSFVESGFNVTPNRGTDGTGDYFSITGKDLTSVASDVVVGFRYDFDVKLPRIYFRPGQTDTDFTANLTISRMKFAVGLSGMMSFKLQSKGRSEWYDIQPVIEANYYLANDVPLDSENVFTLPIHQRTENFLVRMFNDSPFPVAINAMMWEGKYTPRFYRRV</sequence>
<proteinExistence type="predicted"/>
<dbReference type="Pfam" id="PF25675">
    <property type="entry name" value="Phage_nozzle"/>
    <property type="match status" value="1"/>
</dbReference>
<name>A0A482ICR5_9CAUD</name>
<dbReference type="Proteomes" id="UP000295590">
    <property type="component" value="Segment"/>
</dbReference>
<keyword evidence="2" id="KW-1185">Reference proteome</keyword>
<evidence type="ECO:0000313" key="1">
    <source>
        <dbReference type="EMBL" id="QBP05813.1"/>
    </source>
</evidence>
<evidence type="ECO:0000313" key="2">
    <source>
        <dbReference type="Proteomes" id="UP000295590"/>
    </source>
</evidence>
<organism evidence="1 2">
    <name type="scientific">Synechococcus phage S-B28</name>
    <dbReference type="NCBI Taxonomy" id="2545435"/>
    <lineage>
        <taxon>Viruses</taxon>
        <taxon>Duplodnaviria</taxon>
        <taxon>Heunggongvirae</taxon>
        <taxon>Uroviricota</taxon>
        <taxon>Caudoviricetes</taxon>
        <taxon>Autographivirales</taxon>
        <taxon>Sechaudvirinae</taxon>
        <taxon>Qadamvirus</taxon>
        <taxon>Qadamvirus SB28</taxon>
    </lineage>
</organism>
<dbReference type="EMBL" id="MK016662">
    <property type="protein sequence ID" value="QBP05813.1"/>
    <property type="molecule type" value="Genomic_DNA"/>
</dbReference>
<accession>A0A482ICR5</accession>
<dbReference type="KEGG" id="vg:55012397"/>